<dbReference type="InterPro" id="IPR036412">
    <property type="entry name" value="HAD-like_sf"/>
</dbReference>
<reference evidence="2" key="1">
    <citation type="journal article" date="2019" name="Int. J. Syst. Evol. Microbiol.">
        <title>The Global Catalogue of Microorganisms (GCM) 10K type strain sequencing project: providing services to taxonomists for standard genome sequencing and annotation.</title>
        <authorList>
            <consortium name="The Broad Institute Genomics Platform"/>
            <consortium name="The Broad Institute Genome Sequencing Center for Infectious Disease"/>
            <person name="Wu L."/>
            <person name="Ma J."/>
        </authorList>
    </citation>
    <scope>NUCLEOTIDE SEQUENCE [LARGE SCALE GENOMIC DNA]</scope>
    <source>
        <strain evidence="2">CCUG 55250</strain>
    </source>
</reference>
<dbReference type="PRINTS" id="PR00413">
    <property type="entry name" value="HADHALOGNASE"/>
</dbReference>
<dbReference type="Pfam" id="PF00702">
    <property type="entry name" value="Hydrolase"/>
    <property type="match status" value="1"/>
</dbReference>
<dbReference type="SFLD" id="SFLDS00003">
    <property type="entry name" value="Haloacid_Dehalogenase"/>
    <property type="match status" value="1"/>
</dbReference>
<dbReference type="NCBIfam" id="TIGR01509">
    <property type="entry name" value="HAD-SF-IA-v3"/>
    <property type="match status" value="1"/>
</dbReference>
<sequence length="226" mass="25574">MAGVLKPGIKNIIFDLGDVIIPIDLRAPIRNFATLSGLTEEEVESLWREHGLTLQYETGLIDDDGFRQHVRRLLRNRGDGPDAWADEVIDTAWNTVLLDLPVERVRRIQELQGHYRLFLLSNTSPIHIAGVNKIFAAHGLAPLEELFEKVYYSYEVKLAKPTPEIYQYVLNTSGLKAEETLFLDDNPHNIRSAGELGIHAVQVQPPLTILDYLRDESTNEDIPHSS</sequence>
<dbReference type="RefSeq" id="WP_379840804.1">
    <property type="nucleotide sequence ID" value="NZ_JBHSMA010000001.1"/>
</dbReference>
<dbReference type="Gene3D" id="3.40.50.1000">
    <property type="entry name" value="HAD superfamily/HAD-like"/>
    <property type="match status" value="1"/>
</dbReference>
<name>A0ABW0I481_9BACT</name>
<protein>
    <submittedName>
        <fullName evidence="1">HAD family hydrolase</fullName>
    </submittedName>
</protein>
<dbReference type="SUPFAM" id="SSF56784">
    <property type="entry name" value="HAD-like"/>
    <property type="match status" value="1"/>
</dbReference>
<accession>A0ABW0I481</accession>
<comment type="caution">
    <text evidence="1">The sequence shown here is derived from an EMBL/GenBank/DDBJ whole genome shotgun (WGS) entry which is preliminary data.</text>
</comment>
<dbReference type="CDD" id="cd02603">
    <property type="entry name" value="HAD_sEH-N_like"/>
    <property type="match status" value="1"/>
</dbReference>
<dbReference type="PANTHER" id="PTHR43611:SF3">
    <property type="entry name" value="FLAVIN MONONUCLEOTIDE HYDROLASE 1, CHLOROPLATIC"/>
    <property type="match status" value="1"/>
</dbReference>
<evidence type="ECO:0000313" key="1">
    <source>
        <dbReference type="EMBL" id="MFC5408118.1"/>
    </source>
</evidence>
<dbReference type="SFLD" id="SFLDG01129">
    <property type="entry name" value="C1.5:_HAD__Beta-PGM__Phosphata"/>
    <property type="match status" value="1"/>
</dbReference>
<keyword evidence="1" id="KW-0378">Hydrolase</keyword>
<dbReference type="Gene3D" id="1.10.150.240">
    <property type="entry name" value="Putative phosphatase, domain 2"/>
    <property type="match status" value="1"/>
</dbReference>
<dbReference type="PANTHER" id="PTHR43611">
    <property type="entry name" value="ALPHA-D-GLUCOSE 1-PHOSPHATE PHOSPHATASE"/>
    <property type="match status" value="1"/>
</dbReference>
<organism evidence="1 2">
    <name type="scientific">Larkinella bovis</name>
    <dbReference type="NCBI Taxonomy" id="683041"/>
    <lineage>
        <taxon>Bacteria</taxon>
        <taxon>Pseudomonadati</taxon>
        <taxon>Bacteroidota</taxon>
        <taxon>Cytophagia</taxon>
        <taxon>Cytophagales</taxon>
        <taxon>Spirosomataceae</taxon>
        <taxon>Larkinella</taxon>
    </lineage>
</organism>
<keyword evidence="2" id="KW-1185">Reference proteome</keyword>
<proteinExistence type="predicted"/>
<evidence type="ECO:0000313" key="2">
    <source>
        <dbReference type="Proteomes" id="UP001596106"/>
    </source>
</evidence>
<gene>
    <name evidence="1" type="ORF">ACFPMF_02265</name>
</gene>
<dbReference type="GO" id="GO:0016787">
    <property type="term" value="F:hydrolase activity"/>
    <property type="evidence" value="ECO:0007669"/>
    <property type="project" value="UniProtKB-KW"/>
</dbReference>
<dbReference type="Proteomes" id="UP001596106">
    <property type="component" value="Unassembled WGS sequence"/>
</dbReference>
<dbReference type="InterPro" id="IPR023214">
    <property type="entry name" value="HAD_sf"/>
</dbReference>
<dbReference type="EMBL" id="JBHSMA010000001">
    <property type="protein sequence ID" value="MFC5408118.1"/>
    <property type="molecule type" value="Genomic_DNA"/>
</dbReference>
<dbReference type="InterPro" id="IPR023198">
    <property type="entry name" value="PGP-like_dom2"/>
</dbReference>
<dbReference type="InterPro" id="IPR006439">
    <property type="entry name" value="HAD-SF_hydro_IA"/>
</dbReference>